<evidence type="ECO:0000259" key="1">
    <source>
        <dbReference type="Pfam" id="PF08929"/>
    </source>
</evidence>
<dbReference type="RefSeq" id="WP_276265058.1">
    <property type="nucleotide sequence ID" value="NZ_JARJLM010000218.1"/>
</dbReference>
<dbReference type="InterPro" id="IPR028983">
    <property type="entry name" value="PA2201-like_C"/>
</dbReference>
<dbReference type="Gene3D" id="1.10.3920.10">
    <property type="entry name" value="PA2201 C-terminal domain-like"/>
    <property type="match status" value="1"/>
</dbReference>
<comment type="caution">
    <text evidence="2">The sequence shown here is derived from an EMBL/GenBank/DDBJ whole genome shotgun (WGS) entry which is preliminary data.</text>
</comment>
<feature type="domain" description="PoNi C-terminal" evidence="1">
    <location>
        <begin position="10"/>
        <end position="107"/>
    </location>
</feature>
<organism evidence="2 3">
    <name type="scientific">Cupriavidus basilensis</name>
    <dbReference type="NCBI Taxonomy" id="68895"/>
    <lineage>
        <taxon>Bacteria</taxon>
        <taxon>Pseudomonadati</taxon>
        <taxon>Pseudomonadota</taxon>
        <taxon>Betaproteobacteria</taxon>
        <taxon>Burkholderiales</taxon>
        <taxon>Burkholderiaceae</taxon>
        <taxon>Cupriavidus</taxon>
    </lineage>
</organism>
<evidence type="ECO:0000313" key="2">
    <source>
        <dbReference type="EMBL" id="MDF3833832.1"/>
    </source>
</evidence>
<protein>
    <submittedName>
        <fullName evidence="2">DUF1911 domain-containing protein</fullName>
    </submittedName>
</protein>
<dbReference type="SUPFAM" id="SSF140731">
    <property type="entry name" value="PA2201 C-terminal domain-like"/>
    <property type="match status" value="1"/>
</dbReference>
<proteinExistence type="predicted"/>
<dbReference type="InterPro" id="IPR015025">
    <property type="entry name" value="PoNi_C"/>
</dbReference>
<dbReference type="Pfam" id="PF08929">
    <property type="entry name" value="PoNi_C"/>
    <property type="match status" value="1"/>
</dbReference>
<evidence type="ECO:0000313" key="3">
    <source>
        <dbReference type="Proteomes" id="UP001216674"/>
    </source>
</evidence>
<reference evidence="2 3" key="1">
    <citation type="submission" date="2023-03" db="EMBL/GenBank/DDBJ databases">
        <title>Draft assemblies of triclosan tolerant bacteria isolated from returned activated sludge.</title>
        <authorList>
            <person name="Van Hamelsveld S."/>
        </authorList>
    </citation>
    <scope>NUCLEOTIDE SEQUENCE [LARGE SCALE GENOMIC DNA]</scope>
    <source>
        <strain evidence="2 3">GW210010_S58</strain>
    </source>
</reference>
<dbReference type="Proteomes" id="UP001216674">
    <property type="component" value="Unassembled WGS sequence"/>
</dbReference>
<gene>
    <name evidence="2" type="ORF">P3W85_12860</name>
</gene>
<accession>A0ABT6ANE7</accession>
<sequence>MDRPRPTALPDREDVDEWFWDKPYGNLIKAFYQGTESERLACLNAFLKRWYKDLSGAGWHDAHKPDAQGRTGGYYGYWSFEAGAAVLLLGSEDDTSLRSYLYYQKDLAAWAKANANVHADADATATRLRCQSGEPCPKAGYWMTPAKAGSWRYFREGEIMPAVISDYGSTIWQWDGDQSDPKL</sequence>
<dbReference type="EMBL" id="JARJLM010000218">
    <property type="protein sequence ID" value="MDF3833832.1"/>
    <property type="molecule type" value="Genomic_DNA"/>
</dbReference>
<keyword evidence="3" id="KW-1185">Reference proteome</keyword>
<name>A0ABT6ANE7_9BURK</name>